<comment type="catalytic activity">
    <reaction evidence="6">
        <text>Preferential cleavage: (Ac)2-L-Lys-D-Ala-|-D-Ala. Also transpeptidation of peptidyl-alanyl moieties that are N-acyl substituents of D-alanine.</text>
        <dbReference type="EC" id="3.4.16.4"/>
    </reaction>
</comment>
<dbReference type="InterPro" id="IPR001460">
    <property type="entry name" value="PCN-bd_Tpept"/>
</dbReference>
<dbReference type="GO" id="GO:0009002">
    <property type="term" value="F:serine-type D-Ala-D-Ala carboxypeptidase activity"/>
    <property type="evidence" value="ECO:0007669"/>
    <property type="project" value="UniProtKB-EC"/>
</dbReference>
<evidence type="ECO:0000259" key="8">
    <source>
        <dbReference type="Pfam" id="PF03717"/>
    </source>
</evidence>
<comment type="similarity">
    <text evidence="3">Belongs to the transpeptidase family.</text>
</comment>
<dbReference type="PANTHER" id="PTHR30627:SF24">
    <property type="entry name" value="PENICILLIN-BINDING PROTEIN 4B"/>
    <property type="match status" value="1"/>
</dbReference>
<feature type="domain" description="Penicillin-binding protein transpeptidase" evidence="7">
    <location>
        <begin position="261"/>
        <end position="569"/>
    </location>
</feature>
<evidence type="ECO:0000256" key="5">
    <source>
        <dbReference type="ARBA" id="ARBA00023136"/>
    </source>
</evidence>
<dbReference type="EC" id="3.4.16.4" evidence="4"/>
<proteinExistence type="inferred from homology"/>
<reference evidence="9 10" key="1">
    <citation type="submission" date="2018-08" db="EMBL/GenBank/DDBJ databases">
        <title>Bacillus jemisoniae sp. nov., Bacillus chryseoplanitiae sp. nov., Bacillus resnikiae sp. nov., and Bacillus frankliniae sp. nov., isolated from Viking spacecraft and associated surfaces.</title>
        <authorList>
            <person name="Seuylemezian A."/>
            <person name="Vaishampayan P."/>
        </authorList>
    </citation>
    <scope>NUCLEOTIDE SEQUENCE [LARGE SCALE GENOMIC DNA]</scope>
    <source>
        <strain evidence="9 10">MA001</strain>
    </source>
</reference>
<dbReference type="Proteomes" id="UP000266016">
    <property type="component" value="Unassembled WGS sequence"/>
</dbReference>
<accession>A0A398B6W7</accession>
<dbReference type="InterPro" id="IPR012338">
    <property type="entry name" value="Beta-lactam/transpept-like"/>
</dbReference>
<dbReference type="Pfam" id="PF00905">
    <property type="entry name" value="Transpeptidase"/>
    <property type="match status" value="1"/>
</dbReference>
<protein>
    <recommendedName>
        <fullName evidence="4">serine-type D-Ala-D-Ala carboxypeptidase</fullName>
        <ecNumber evidence="4">3.4.16.4</ecNumber>
    </recommendedName>
</protein>
<name>A0A398B6W7_9BACI</name>
<dbReference type="SUPFAM" id="SSF56519">
    <property type="entry name" value="Penicillin binding protein dimerisation domain"/>
    <property type="match status" value="1"/>
</dbReference>
<dbReference type="Gene3D" id="3.40.710.10">
    <property type="entry name" value="DD-peptidase/beta-lactamase superfamily"/>
    <property type="match status" value="1"/>
</dbReference>
<evidence type="ECO:0000259" key="7">
    <source>
        <dbReference type="Pfam" id="PF00905"/>
    </source>
</evidence>
<dbReference type="Pfam" id="PF03717">
    <property type="entry name" value="PBP_dimer"/>
    <property type="match status" value="1"/>
</dbReference>
<dbReference type="GO" id="GO:0005886">
    <property type="term" value="C:plasma membrane"/>
    <property type="evidence" value="ECO:0007669"/>
    <property type="project" value="TreeGrafter"/>
</dbReference>
<dbReference type="EMBL" id="QWVS01000020">
    <property type="protein sequence ID" value="RID85224.1"/>
    <property type="molecule type" value="Genomic_DNA"/>
</dbReference>
<dbReference type="GO" id="GO:0071555">
    <property type="term" value="P:cell wall organization"/>
    <property type="evidence" value="ECO:0007669"/>
    <property type="project" value="TreeGrafter"/>
</dbReference>
<keyword evidence="5" id="KW-0472">Membrane</keyword>
<dbReference type="GO" id="GO:0071972">
    <property type="term" value="F:peptidoglycan L,D-transpeptidase activity"/>
    <property type="evidence" value="ECO:0007669"/>
    <property type="project" value="TreeGrafter"/>
</dbReference>
<comment type="subcellular location">
    <subcellularLocation>
        <location evidence="1">Membrane</location>
    </subcellularLocation>
</comment>
<evidence type="ECO:0000313" key="10">
    <source>
        <dbReference type="Proteomes" id="UP000266016"/>
    </source>
</evidence>
<dbReference type="PANTHER" id="PTHR30627">
    <property type="entry name" value="PEPTIDOGLYCAN D,D-TRANSPEPTIDASE"/>
    <property type="match status" value="1"/>
</dbReference>
<evidence type="ECO:0000313" key="9">
    <source>
        <dbReference type="EMBL" id="RID85224.1"/>
    </source>
</evidence>
<evidence type="ECO:0000256" key="4">
    <source>
        <dbReference type="ARBA" id="ARBA00012448"/>
    </source>
</evidence>
<evidence type="ECO:0000256" key="2">
    <source>
        <dbReference type="ARBA" id="ARBA00004752"/>
    </source>
</evidence>
<comment type="pathway">
    <text evidence="2">Cell wall biogenesis; peptidoglycan biosynthesis.</text>
</comment>
<evidence type="ECO:0000256" key="6">
    <source>
        <dbReference type="ARBA" id="ARBA00034000"/>
    </source>
</evidence>
<feature type="domain" description="Penicillin-binding protein dimerisation" evidence="8">
    <location>
        <begin position="59"/>
        <end position="215"/>
    </location>
</feature>
<dbReference type="SUPFAM" id="SSF56601">
    <property type="entry name" value="beta-lactamase/transpeptidase-like"/>
    <property type="match status" value="1"/>
</dbReference>
<comment type="caution">
    <text evidence="9">The sequence shown here is derived from an EMBL/GenBank/DDBJ whole genome shotgun (WGS) entry which is preliminary data.</text>
</comment>
<gene>
    <name evidence="9" type="ORF">D1953_12015</name>
</gene>
<dbReference type="InterPro" id="IPR036138">
    <property type="entry name" value="PBP_dimer_sf"/>
</dbReference>
<dbReference type="AlphaFoldDB" id="A0A398B6W7"/>
<keyword evidence="10" id="KW-1185">Reference proteome</keyword>
<dbReference type="GO" id="GO:0009252">
    <property type="term" value="P:peptidoglycan biosynthetic process"/>
    <property type="evidence" value="ECO:0007669"/>
    <property type="project" value="UniProtKB-UniPathway"/>
</dbReference>
<evidence type="ECO:0000256" key="1">
    <source>
        <dbReference type="ARBA" id="ARBA00004370"/>
    </source>
</evidence>
<dbReference type="Gene3D" id="3.90.1310.10">
    <property type="entry name" value="Penicillin-binding protein 2a (Domain 2)"/>
    <property type="match status" value="1"/>
</dbReference>
<dbReference type="UniPathway" id="UPA00219"/>
<dbReference type="GO" id="GO:0008658">
    <property type="term" value="F:penicillin binding"/>
    <property type="evidence" value="ECO:0007669"/>
    <property type="project" value="InterPro"/>
</dbReference>
<dbReference type="InterPro" id="IPR005311">
    <property type="entry name" value="PBP_dimer"/>
</dbReference>
<evidence type="ECO:0000256" key="3">
    <source>
        <dbReference type="ARBA" id="ARBA00007171"/>
    </source>
</evidence>
<dbReference type="InterPro" id="IPR050515">
    <property type="entry name" value="Beta-lactam/transpept"/>
</dbReference>
<organism evidence="9 10">
    <name type="scientific">Peribacillus asahii</name>
    <dbReference type="NCBI Taxonomy" id="228899"/>
    <lineage>
        <taxon>Bacteria</taxon>
        <taxon>Bacillati</taxon>
        <taxon>Bacillota</taxon>
        <taxon>Bacilli</taxon>
        <taxon>Bacillales</taxon>
        <taxon>Bacillaceae</taxon>
        <taxon>Peribacillus</taxon>
    </lineage>
</organism>
<sequence>MHKRRMIIVATILMVLIITLVGRLVQIQLVATESFSKHHVNLIEASVKQRSQVLKIDDGRGKFYDRNGQPLAHEEIPTLVLFPFLSKMTWPADEVARIIGSSEQALITAVANAKEPFAFGGDTPIQLSLSQSKAINELKIPGVFAVNQKIYGEDRLAAQLIGTTVKSDALKLERYPDLNLSPETRIGDKGLQRTFDEFLLSEGESKLVFHVDASGGPLFGVDVKYVEPANPLYPVKVITTIDKEIQEKAEALVDQYKITNGGLVLLDIEKSEIVAMVSRPALKKDDPNGIGSVNMMATQKTPGSVFKTITAAAAIDYGVISSSRMFNCDLTIEGKVDQQRPLGMLNFKDSFAQSCNRTFAELATEIAEENPNFLEEYAKKLGIIGQVGWSGDVYHTQVTQLYREQSGKVWHEQALKKDKKMIAKTAIGQQDVQTTPLAMANMMATIARGGKKEQVKAVSKVEFNNGTTVVDFPNQKIEGENISPYTTIKLQQLLRGVVTEEKGTGALLQNLPYEVAGKSGTAQTNLETGKLNKWFAGYFPYKEPKYALVTVSLDTTEQSSGMTPLFADVVKVIHQLDSQ</sequence>